<gene>
    <name evidence="3" type="ORF">AUJ42_01480</name>
</gene>
<accession>A0A1J4RZ02</accession>
<sequence length="85" mass="10111">MNTYRFTKRALKDLSDLPKNKQLLIINKLEYFTSTGKPLSFAKNLTNFSLGQYRFRVGDYRITFDLDSDSTIYILHIGHRREIYK</sequence>
<dbReference type="Proteomes" id="UP000182345">
    <property type="component" value="Unassembled WGS sequence"/>
</dbReference>
<organism evidence="3 4">
    <name type="scientific">Candidatus Collierbacteria bacterium CG1_02_44_10</name>
    <dbReference type="NCBI Taxonomy" id="1805087"/>
    <lineage>
        <taxon>Bacteria</taxon>
        <taxon>Candidatus Collieribacteriota</taxon>
    </lineage>
</organism>
<reference evidence="3 4" key="1">
    <citation type="journal article" date="2016" name="Environ. Microbiol.">
        <title>Genomic resolution of a cold subsurface aquifer community provides metabolic insights for novel microbes adapted to high CO concentrations.</title>
        <authorList>
            <person name="Probst A.J."/>
            <person name="Castelle C.J."/>
            <person name="Singh A."/>
            <person name="Brown C.T."/>
            <person name="Anantharaman K."/>
            <person name="Sharon I."/>
            <person name="Hug L.A."/>
            <person name="Burstein D."/>
            <person name="Emerson J.B."/>
            <person name="Thomas B.C."/>
            <person name="Banfield J.F."/>
        </authorList>
    </citation>
    <scope>NUCLEOTIDE SEQUENCE [LARGE SCALE GENOMIC DNA]</scope>
    <source>
        <strain evidence="3">CG1_02_44_10</strain>
    </source>
</reference>
<dbReference type="AlphaFoldDB" id="A0A1J4RZ02"/>
<dbReference type="InterPro" id="IPR035093">
    <property type="entry name" value="RelE/ParE_toxin_dom_sf"/>
</dbReference>
<comment type="similarity">
    <text evidence="1">Belongs to the RelE toxin family.</text>
</comment>
<evidence type="ECO:0000256" key="2">
    <source>
        <dbReference type="ARBA" id="ARBA00022649"/>
    </source>
</evidence>
<comment type="caution">
    <text evidence="3">The sequence shown here is derived from an EMBL/GenBank/DDBJ whole genome shotgun (WGS) entry which is preliminary data.</text>
</comment>
<dbReference type="Pfam" id="PF05016">
    <property type="entry name" value="ParE_toxin"/>
    <property type="match status" value="1"/>
</dbReference>
<proteinExistence type="inferred from homology"/>
<dbReference type="SUPFAM" id="SSF143011">
    <property type="entry name" value="RelE-like"/>
    <property type="match status" value="1"/>
</dbReference>
<dbReference type="Gene3D" id="3.30.2310.20">
    <property type="entry name" value="RelE-like"/>
    <property type="match status" value="1"/>
</dbReference>
<evidence type="ECO:0000313" key="4">
    <source>
        <dbReference type="Proteomes" id="UP000182345"/>
    </source>
</evidence>
<name>A0A1J4RZ02_9BACT</name>
<dbReference type="EMBL" id="MNUK01000038">
    <property type="protein sequence ID" value="OIN91674.1"/>
    <property type="molecule type" value="Genomic_DNA"/>
</dbReference>
<protein>
    <submittedName>
        <fullName evidence="3">Uncharacterized protein</fullName>
    </submittedName>
</protein>
<evidence type="ECO:0000313" key="3">
    <source>
        <dbReference type="EMBL" id="OIN91674.1"/>
    </source>
</evidence>
<keyword evidence="2" id="KW-1277">Toxin-antitoxin system</keyword>
<dbReference type="InterPro" id="IPR007712">
    <property type="entry name" value="RelE/ParE_toxin"/>
</dbReference>
<evidence type="ECO:0000256" key="1">
    <source>
        <dbReference type="ARBA" id="ARBA00006226"/>
    </source>
</evidence>
<dbReference type="PANTHER" id="PTHR35601:SF1">
    <property type="entry name" value="TOXIN RELE"/>
    <property type="match status" value="1"/>
</dbReference>
<dbReference type="PANTHER" id="PTHR35601">
    <property type="entry name" value="TOXIN RELE"/>
    <property type="match status" value="1"/>
</dbReference>